<dbReference type="SUPFAM" id="SSF51621">
    <property type="entry name" value="Phosphoenolpyruvate/pyruvate domain"/>
    <property type="match status" value="1"/>
</dbReference>
<dbReference type="InterPro" id="IPR040442">
    <property type="entry name" value="Pyrv_kinase-like_dom_sf"/>
</dbReference>
<evidence type="ECO:0000313" key="6">
    <source>
        <dbReference type="EMBL" id="KAF7326638.1"/>
    </source>
</evidence>
<feature type="signal peptide" evidence="4">
    <location>
        <begin position="1"/>
        <end position="18"/>
    </location>
</feature>
<evidence type="ECO:0000256" key="2">
    <source>
        <dbReference type="ARBA" id="ARBA00022723"/>
    </source>
</evidence>
<keyword evidence="3" id="KW-0456">Lyase</keyword>
<keyword evidence="7" id="KW-1185">Reference proteome</keyword>
<keyword evidence="4" id="KW-0732">Signal</keyword>
<evidence type="ECO:0000313" key="7">
    <source>
        <dbReference type="Proteomes" id="UP000620124"/>
    </source>
</evidence>
<dbReference type="GO" id="GO:0016832">
    <property type="term" value="F:aldehyde-lyase activity"/>
    <property type="evidence" value="ECO:0007669"/>
    <property type="project" value="TreeGrafter"/>
</dbReference>
<sequence>MHSSHLSYLIALCVLCHSRILRPTVFSVFKTQIAGLRPKNDRSCESRNGTTAHIDTFIHSCSHSPPVSSFLLSIMALNFPLRQKFAAQARAAGAWLTLPSTAIARTIALTKGVSWVLIDAEHGLITDHHFFDLTNIISASGASPLIRIPADEPWMIKRALDSGAHGIMIPMANSPEIVRKVVEATKYPPAGIRGYGPMFTHAAGALNATYKAAANDNIIVAVQIEHPDAVEKIEEIVKEGIDATFIGPYDLAVSMGVEVGGPEHSAAVAKILDATKKAGKIAGIFCLTGEQAEKRFAEGFDMVSVTTDIDTLYDGFAAALGKVSKL</sequence>
<evidence type="ECO:0000256" key="4">
    <source>
        <dbReference type="SAM" id="SignalP"/>
    </source>
</evidence>
<dbReference type="InterPro" id="IPR050251">
    <property type="entry name" value="HpcH-HpaI_aldolase"/>
</dbReference>
<name>A0A8H6TWD7_9AGAR</name>
<dbReference type="InterPro" id="IPR015813">
    <property type="entry name" value="Pyrv/PenolPyrv_kinase-like_dom"/>
</dbReference>
<dbReference type="PANTHER" id="PTHR30502">
    <property type="entry name" value="2-KETO-3-DEOXY-L-RHAMNONATE ALDOLASE"/>
    <property type="match status" value="1"/>
</dbReference>
<proteinExistence type="inferred from homology"/>
<dbReference type="InterPro" id="IPR005000">
    <property type="entry name" value="Aldolase/citrate-lyase_domain"/>
</dbReference>
<gene>
    <name evidence="6" type="ORF">MVEN_02600800</name>
</gene>
<organism evidence="6 7">
    <name type="scientific">Mycena venus</name>
    <dbReference type="NCBI Taxonomy" id="2733690"/>
    <lineage>
        <taxon>Eukaryota</taxon>
        <taxon>Fungi</taxon>
        <taxon>Dikarya</taxon>
        <taxon>Basidiomycota</taxon>
        <taxon>Agaricomycotina</taxon>
        <taxon>Agaricomycetes</taxon>
        <taxon>Agaricomycetidae</taxon>
        <taxon>Agaricales</taxon>
        <taxon>Marasmiineae</taxon>
        <taxon>Mycenaceae</taxon>
        <taxon>Mycena</taxon>
    </lineage>
</organism>
<evidence type="ECO:0000256" key="1">
    <source>
        <dbReference type="ARBA" id="ARBA00005568"/>
    </source>
</evidence>
<comment type="caution">
    <text evidence="6">The sequence shown here is derived from an EMBL/GenBank/DDBJ whole genome shotgun (WGS) entry which is preliminary data.</text>
</comment>
<reference evidence="6" key="1">
    <citation type="submission" date="2020-05" db="EMBL/GenBank/DDBJ databases">
        <title>Mycena genomes resolve the evolution of fungal bioluminescence.</title>
        <authorList>
            <person name="Tsai I.J."/>
        </authorList>
    </citation>
    <scope>NUCLEOTIDE SEQUENCE</scope>
    <source>
        <strain evidence="6">CCC161011</strain>
    </source>
</reference>
<protein>
    <recommendedName>
        <fullName evidence="5">HpcH/HpaI aldolase/citrate lyase domain-containing protein</fullName>
    </recommendedName>
</protein>
<dbReference type="Gene3D" id="3.20.20.60">
    <property type="entry name" value="Phosphoenolpyruvate-binding domains"/>
    <property type="match status" value="1"/>
</dbReference>
<dbReference type="Proteomes" id="UP000620124">
    <property type="component" value="Unassembled WGS sequence"/>
</dbReference>
<dbReference type="PANTHER" id="PTHR30502:SF0">
    <property type="entry name" value="PHOSPHOENOLPYRUVATE CARBOXYLASE FAMILY PROTEIN"/>
    <property type="match status" value="1"/>
</dbReference>
<dbReference type="AlphaFoldDB" id="A0A8H6TWD7"/>
<evidence type="ECO:0000259" key="5">
    <source>
        <dbReference type="Pfam" id="PF03328"/>
    </source>
</evidence>
<evidence type="ECO:0000256" key="3">
    <source>
        <dbReference type="ARBA" id="ARBA00023239"/>
    </source>
</evidence>
<dbReference type="GO" id="GO:0005737">
    <property type="term" value="C:cytoplasm"/>
    <property type="evidence" value="ECO:0007669"/>
    <property type="project" value="TreeGrafter"/>
</dbReference>
<keyword evidence="2" id="KW-0479">Metal-binding</keyword>
<feature type="domain" description="HpcH/HpaI aldolase/citrate lyase" evidence="5">
    <location>
        <begin position="93"/>
        <end position="311"/>
    </location>
</feature>
<accession>A0A8H6TWD7</accession>
<dbReference type="GO" id="GO:0046872">
    <property type="term" value="F:metal ion binding"/>
    <property type="evidence" value="ECO:0007669"/>
    <property type="project" value="UniProtKB-KW"/>
</dbReference>
<feature type="chain" id="PRO_5034308865" description="HpcH/HpaI aldolase/citrate lyase domain-containing protein" evidence="4">
    <location>
        <begin position="19"/>
        <end position="326"/>
    </location>
</feature>
<comment type="similarity">
    <text evidence="1">Belongs to the HpcH/HpaI aldolase family.</text>
</comment>
<dbReference type="Pfam" id="PF03328">
    <property type="entry name" value="HpcH_HpaI"/>
    <property type="match status" value="1"/>
</dbReference>
<dbReference type="OrthoDB" id="1621678at2759"/>
<dbReference type="EMBL" id="JACAZI010000041">
    <property type="protein sequence ID" value="KAF7326638.1"/>
    <property type="molecule type" value="Genomic_DNA"/>
</dbReference>